<dbReference type="Proteomes" id="UP000176377">
    <property type="component" value="Unassembled WGS sequence"/>
</dbReference>
<gene>
    <name evidence="3" type="ORF">A2765_06525</name>
</gene>
<evidence type="ECO:0000256" key="1">
    <source>
        <dbReference type="SAM" id="Phobius"/>
    </source>
</evidence>
<comment type="caution">
    <text evidence="3">The sequence shown here is derived from an EMBL/GenBank/DDBJ whole genome shotgun (WGS) entry which is preliminary data.</text>
</comment>
<evidence type="ECO:0000313" key="4">
    <source>
        <dbReference type="Proteomes" id="UP000176377"/>
    </source>
</evidence>
<dbReference type="PANTHER" id="PTHR30383:SF5">
    <property type="entry name" value="SGNH HYDROLASE-TYPE ESTERASE DOMAIN-CONTAINING PROTEIN"/>
    <property type="match status" value="1"/>
</dbReference>
<keyword evidence="1" id="KW-1133">Transmembrane helix</keyword>
<keyword evidence="1" id="KW-0812">Transmembrane</keyword>
<dbReference type="Gene3D" id="3.40.50.1110">
    <property type="entry name" value="SGNH hydrolase"/>
    <property type="match status" value="1"/>
</dbReference>
<reference evidence="3 4" key="1">
    <citation type="journal article" date="2016" name="Nat. Commun.">
        <title>Thousands of microbial genomes shed light on interconnected biogeochemical processes in an aquifer system.</title>
        <authorList>
            <person name="Anantharaman K."/>
            <person name="Brown C.T."/>
            <person name="Hug L.A."/>
            <person name="Sharon I."/>
            <person name="Castelle C.J."/>
            <person name="Probst A.J."/>
            <person name="Thomas B.C."/>
            <person name="Singh A."/>
            <person name="Wilkins M.J."/>
            <person name="Karaoz U."/>
            <person name="Brodie E.L."/>
            <person name="Williams K.H."/>
            <person name="Hubbard S.S."/>
            <person name="Banfield J.F."/>
        </authorList>
    </citation>
    <scope>NUCLEOTIDE SEQUENCE [LARGE SCALE GENOMIC DNA]</scope>
</reference>
<accession>A0A1F6D8E9</accession>
<dbReference type="InterPro" id="IPR036514">
    <property type="entry name" value="SGNH_hydro_sf"/>
</dbReference>
<dbReference type="Pfam" id="PF13472">
    <property type="entry name" value="Lipase_GDSL_2"/>
    <property type="match status" value="1"/>
</dbReference>
<dbReference type="EMBL" id="MFLA01000046">
    <property type="protein sequence ID" value="OGG57719.1"/>
    <property type="molecule type" value="Genomic_DNA"/>
</dbReference>
<dbReference type="AlphaFoldDB" id="A0A1F6D8E9"/>
<evidence type="ECO:0000313" key="3">
    <source>
        <dbReference type="EMBL" id="OGG57719.1"/>
    </source>
</evidence>
<dbReference type="SUPFAM" id="SSF52266">
    <property type="entry name" value="SGNH hydrolase"/>
    <property type="match status" value="1"/>
</dbReference>
<organism evidence="3 4">
    <name type="scientific">Candidatus Kaiserbacteria bacterium RIFCSPHIGHO2_01_FULL_56_24</name>
    <dbReference type="NCBI Taxonomy" id="1798487"/>
    <lineage>
        <taxon>Bacteria</taxon>
        <taxon>Candidatus Kaiseribacteriota</taxon>
    </lineage>
</organism>
<feature type="domain" description="SGNH hydrolase-type esterase" evidence="2">
    <location>
        <begin position="41"/>
        <end position="191"/>
    </location>
</feature>
<dbReference type="InterPro" id="IPR013830">
    <property type="entry name" value="SGNH_hydro"/>
</dbReference>
<protein>
    <recommendedName>
        <fullName evidence="2">SGNH hydrolase-type esterase domain-containing protein</fullName>
    </recommendedName>
</protein>
<dbReference type="PANTHER" id="PTHR30383">
    <property type="entry name" value="THIOESTERASE 1/PROTEASE 1/LYSOPHOSPHOLIPASE L1"/>
    <property type="match status" value="1"/>
</dbReference>
<dbReference type="GO" id="GO:0004622">
    <property type="term" value="F:phosphatidylcholine lysophospholipase activity"/>
    <property type="evidence" value="ECO:0007669"/>
    <property type="project" value="TreeGrafter"/>
</dbReference>
<dbReference type="InterPro" id="IPR051532">
    <property type="entry name" value="Ester_Hydrolysis_Enzymes"/>
</dbReference>
<feature type="transmembrane region" description="Helical" evidence="1">
    <location>
        <begin position="5"/>
        <end position="24"/>
    </location>
</feature>
<sequence>MRTRYIIAVFAAAFLGLGAYWYFLGAQEVRNYPSGGTDIIAFGDSLIAGVGASPGRDFVSLLSQKIGQPIVNLGVSGDTAAGGLARLSELDAYNPKVVIVLFGGNDYLRRVPQAQTFENLTEIVGSIQAKGAIVLLLGIRGGLLNDRFDTEFKRLRNTHDTAYVSDVLDGLLGKREYMSDEIHPNDAGYARIAERVYPVLAPLLK</sequence>
<proteinExistence type="predicted"/>
<evidence type="ECO:0000259" key="2">
    <source>
        <dbReference type="Pfam" id="PF13472"/>
    </source>
</evidence>
<keyword evidence="1" id="KW-0472">Membrane</keyword>
<name>A0A1F6D8E9_9BACT</name>